<evidence type="ECO:0000313" key="3">
    <source>
        <dbReference type="RefSeq" id="XP_008302906.1"/>
    </source>
</evidence>
<accession>A0A9Y4NSU8</accession>
<feature type="transmembrane region" description="Helical" evidence="1">
    <location>
        <begin position="23"/>
        <end position="42"/>
    </location>
</feature>
<keyword evidence="1" id="KW-1133">Transmembrane helix</keyword>
<keyword evidence="1" id="KW-0472">Membrane</keyword>
<dbReference type="RefSeq" id="XP_008302906.1">
    <property type="nucleotide sequence ID" value="XM_008304684.1"/>
</dbReference>
<dbReference type="Proteomes" id="UP000694891">
    <property type="component" value="Unplaced"/>
</dbReference>
<reference evidence="3" key="1">
    <citation type="submission" date="2025-08" db="UniProtKB">
        <authorList>
            <consortium name="RefSeq"/>
        </authorList>
    </citation>
    <scope>IDENTIFICATION</scope>
</reference>
<gene>
    <name evidence="3" type="primary">abca4a</name>
</gene>
<evidence type="ECO:0000256" key="1">
    <source>
        <dbReference type="SAM" id="Phobius"/>
    </source>
</evidence>
<organism evidence="2 3">
    <name type="scientific">Stegastes partitus</name>
    <name type="common">bicolor damselfish</name>
    <dbReference type="NCBI Taxonomy" id="144197"/>
    <lineage>
        <taxon>Eukaryota</taxon>
        <taxon>Metazoa</taxon>
        <taxon>Chordata</taxon>
        <taxon>Craniata</taxon>
        <taxon>Vertebrata</taxon>
        <taxon>Euteleostomi</taxon>
        <taxon>Actinopterygii</taxon>
        <taxon>Neopterygii</taxon>
        <taxon>Teleostei</taxon>
        <taxon>Neoteleostei</taxon>
        <taxon>Acanthomorphata</taxon>
        <taxon>Ovalentaria</taxon>
        <taxon>Pomacentridae</taxon>
        <taxon>Stegastes</taxon>
    </lineage>
</organism>
<dbReference type="CTD" id="798993"/>
<evidence type="ECO:0000313" key="2">
    <source>
        <dbReference type="Proteomes" id="UP000694891"/>
    </source>
</evidence>
<keyword evidence="1" id="KW-0812">Transmembrane</keyword>
<proteinExistence type="predicted"/>
<dbReference type="AlphaFoldDB" id="A0A9Y4NSU8"/>
<name>A0A9Y4NSU8_9TELE</name>
<feature type="non-terminal residue" evidence="3">
    <location>
        <position position="411"/>
    </location>
</feature>
<keyword evidence="2" id="KW-1185">Reference proteome</keyword>
<sequence length="411" mass="47806">MGAGRQVRLLLWKNWTVRRRQRVRFFMEIMWPVMLFMGLVWLRRVNPLYRQHECHFPNKAMPSAGVLPWIQGIFCNANNPCFQYPTRGESPGLVSNYNNSILAQFYSDAQELLLSDPEFLQLGRLWREMTSMSNFMDTLRTHPEQVSGRGVKVETILKDDETLTSFLLRDIPLTESVVYHLVNAQIRPEQFAFGVPELHLKDIACSLNLLERFLIFPSRRGLYAVRNAMCILTPQRLQIIEDKFYANVDFFKVFRLLPLVLDNHSEGIDINFWVRVVSAASDKLQEFFQRRSSREFIQVMTPLFQNNLSFRQVMAAASSLVCGYTEGAFSRVTSFNWYEDNNYKAFLGISSGWAQSHYTYDNSTTPFCNDLMKELESNPVTRIVWNSVKPMLMGRILYAPDSPAVRKIIRN</sequence>
<protein>
    <submittedName>
        <fullName evidence="3">Retinal-specific phospholipid-transporting ATPase ABCA4a</fullName>
    </submittedName>
</protein>